<reference evidence="6 7" key="1">
    <citation type="journal article" date="2015" name="Genome Announc.">
        <title>Draft Genome Sequence of Norvancomycin-Producing Strain Amycolatopsis orientalis CPCC200066.</title>
        <authorList>
            <person name="Lei X."/>
            <person name="Yuan F."/>
            <person name="Shi Y."/>
            <person name="Li X."/>
            <person name="Wang L."/>
            <person name="Hong B."/>
        </authorList>
    </citation>
    <scope>NUCLEOTIDE SEQUENCE [LARGE SCALE GENOMIC DNA]</scope>
    <source>
        <strain evidence="6 7">B-37</strain>
    </source>
</reference>
<dbReference type="PANTHER" id="PTHR30136:SF24">
    <property type="entry name" value="HTH-TYPE TRANSCRIPTIONAL REPRESSOR ALLR"/>
    <property type="match status" value="1"/>
</dbReference>
<dbReference type="Proteomes" id="UP000093695">
    <property type="component" value="Chromosome"/>
</dbReference>
<accession>A0A193CB32</accession>
<gene>
    <name evidence="6" type="ORF">SD37_09430</name>
</gene>
<dbReference type="Pfam" id="PF01614">
    <property type="entry name" value="IclR_C"/>
    <property type="match status" value="1"/>
</dbReference>
<dbReference type="AlphaFoldDB" id="A0A193CB32"/>
<dbReference type="InterPro" id="IPR050707">
    <property type="entry name" value="HTH_MetabolicPath_Reg"/>
</dbReference>
<evidence type="ECO:0000259" key="4">
    <source>
        <dbReference type="PROSITE" id="PS51077"/>
    </source>
</evidence>
<dbReference type="STRING" id="31958.SD37_09430"/>
<dbReference type="Gene3D" id="1.10.10.10">
    <property type="entry name" value="Winged helix-like DNA-binding domain superfamily/Winged helix DNA-binding domain"/>
    <property type="match status" value="1"/>
</dbReference>
<dbReference type="InterPro" id="IPR036390">
    <property type="entry name" value="WH_DNA-bd_sf"/>
</dbReference>
<keyword evidence="3" id="KW-0804">Transcription</keyword>
<dbReference type="PROSITE" id="PS51077">
    <property type="entry name" value="HTH_ICLR"/>
    <property type="match status" value="1"/>
</dbReference>
<dbReference type="GO" id="GO:0003677">
    <property type="term" value="F:DNA binding"/>
    <property type="evidence" value="ECO:0007669"/>
    <property type="project" value="UniProtKB-KW"/>
</dbReference>
<dbReference type="InterPro" id="IPR029016">
    <property type="entry name" value="GAF-like_dom_sf"/>
</dbReference>
<sequence>MIARVAEILELAARESEGVSLTEFAQRLSAPVSSVQSLVNGLVDTGYLSKSARKYVLGPAPYVLHLIARRPPISVVKHSDLEALHEATGLTAYLGINLAGRAIYLDHVTGDPAFAYVAETHAPRPLLRTAVGRVLLANMDKRLLFDILRNADAREQPLVEPFLQDIPAIREAGYAVTRGLAASDHWAVAAPIRENGITVAAVALTGTPEEMKDDLDRLGALLRDRAQEWTKRGPDPS</sequence>
<evidence type="ECO:0000313" key="6">
    <source>
        <dbReference type="EMBL" id="ANN21664.1"/>
    </source>
</evidence>
<dbReference type="PROSITE" id="PS51078">
    <property type="entry name" value="ICLR_ED"/>
    <property type="match status" value="1"/>
</dbReference>
<dbReference type="InterPro" id="IPR005471">
    <property type="entry name" value="Tscrpt_reg_IclR_N"/>
</dbReference>
<dbReference type="KEGG" id="aori:SD37_09430"/>
<evidence type="ECO:0000259" key="5">
    <source>
        <dbReference type="PROSITE" id="PS51078"/>
    </source>
</evidence>
<keyword evidence="7" id="KW-1185">Reference proteome</keyword>
<dbReference type="Pfam" id="PF09339">
    <property type="entry name" value="HTH_IclR"/>
    <property type="match status" value="1"/>
</dbReference>
<dbReference type="SUPFAM" id="SSF55781">
    <property type="entry name" value="GAF domain-like"/>
    <property type="match status" value="1"/>
</dbReference>
<protein>
    <recommendedName>
        <fullName evidence="8">IclR family transcriptional regulator</fullName>
    </recommendedName>
</protein>
<keyword evidence="1" id="KW-0805">Transcription regulation</keyword>
<dbReference type="InterPro" id="IPR014757">
    <property type="entry name" value="Tscrpt_reg_IclR_C"/>
</dbReference>
<feature type="domain" description="IclR-ED" evidence="5">
    <location>
        <begin position="59"/>
        <end position="235"/>
    </location>
</feature>
<name>A0A193CB32_AMYOR</name>
<evidence type="ECO:0008006" key="8">
    <source>
        <dbReference type="Google" id="ProtNLM"/>
    </source>
</evidence>
<dbReference type="SUPFAM" id="SSF46785">
    <property type="entry name" value="Winged helix' DNA-binding domain"/>
    <property type="match status" value="1"/>
</dbReference>
<proteinExistence type="predicted"/>
<dbReference type="GO" id="GO:0003700">
    <property type="term" value="F:DNA-binding transcription factor activity"/>
    <property type="evidence" value="ECO:0007669"/>
    <property type="project" value="TreeGrafter"/>
</dbReference>
<dbReference type="PANTHER" id="PTHR30136">
    <property type="entry name" value="HELIX-TURN-HELIX TRANSCRIPTIONAL REGULATOR, ICLR FAMILY"/>
    <property type="match status" value="1"/>
</dbReference>
<evidence type="ECO:0000256" key="2">
    <source>
        <dbReference type="ARBA" id="ARBA00023125"/>
    </source>
</evidence>
<evidence type="ECO:0000256" key="1">
    <source>
        <dbReference type="ARBA" id="ARBA00023015"/>
    </source>
</evidence>
<dbReference type="Gene3D" id="3.30.450.40">
    <property type="match status" value="1"/>
</dbReference>
<dbReference type="InterPro" id="IPR036388">
    <property type="entry name" value="WH-like_DNA-bd_sf"/>
</dbReference>
<feature type="domain" description="HTH iclR-type" evidence="4">
    <location>
        <begin position="1"/>
        <end position="59"/>
    </location>
</feature>
<dbReference type="EMBL" id="CP016174">
    <property type="protein sequence ID" value="ANN21664.1"/>
    <property type="molecule type" value="Genomic_DNA"/>
</dbReference>
<organism evidence="6 7">
    <name type="scientific">Amycolatopsis orientalis</name>
    <name type="common">Nocardia orientalis</name>
    <dbReference type="NCBI Taxonomy" id="31958"/>
    <lineage>
        <taxon>Bacteria</taxon>
        <taxon>Bacillati</taxon>
        <taxon>Actinomycetota</taxon>
        <taxon>Actinomycetes</taxon>
        <taxon>Pseudonocardiales</taxon>
        <taxon>Pseudonocardiaceae</taxon>
        <taxon>Amycolatopsis</taxon>
    </lineage>
</organism>
<keyword evidence="2" id="KW-0238">DNA-binding</keyword>
<evidence type="ECO:0000256" key="3">
    <source>
        <dbReference type="ARBA" id="ARBA00023163"/>
    </source>
</evidence>
<evidence type="ECO:0000313" key="7">
    <source>
        <dbReference type="Proteomes" id="UP000093695"/>
    </source>
</evidence>
<dbReference type="GO" id="GO:0045892">
    <property type="term" value="P:negative regulation of DNA-templated transcription"/>
    <property type="evidence" value="ECO:0007669"/>
    <property type="project" value="TreeGrafter"/>
</dbReference>